<sequence length="143" mass="15930">MENFLKRKLSISESDSDDDECENLMSQDQSLADADDLKNDPQLLLKVSISAARYLLKCEIPFHVADESEMPFQSGMFLETIKLIRDTCENVREASLQNPEESNRVETLKERCLPLDLQVGVCGGGTEEDAESGEEEVGGRRSG</sequence>
<dbReference type="Proteomes" id="UP001157418">
    <property type="component" value="Unassembled WGS sequence"/>
</dbReference>
<evidence type="ECO:0000313" key="3">
    <source>
        <dbReference type="EMBL" id="CAH1439298.1"/>
    </source>
</evidence>
<evidence type="ECO:0000313" key="4">
    <source>
        <dbReference type="Proteomes" id="UP001157418"/>
    </source>
</evidence>
<proteinExistence type="predicted"/>
<dbReference type="EMBL" id="CAKMRJ010004668">
    <property type="protein sequence ID" value="CAH1439298.1"/>
    <property type="molecule type" value="Genomic_DNA"/>
</dbReference>
<reference evidence="3 4" key="1">
    <citation type="submission" date="2022-01" db="EMBL/GenBank/DDBJ databases">
        <authorList>
            <person name="Xiong W."/>
            <person name="Schranz E."/>
        </authorList>
    </citation>
    <scope>NUCLEOTIDE SEQUENCE [LARGE SCALE GENOMIC DNA]</scope>
</reference>
<evidence type="ECO:0000259" key="2">
    <source>
        <dbReference type="Pfam" id="PF14291"/>
    </source>
</evidence>
<feature type="domain" description="DUF4371" evidence="2">
    <location>
        <begin position="18"/>
        <end position="105"/>
    </location>
</feature>
<gene>
    <name evidence="3" type="ORF">LVIROSA_LOCUS25505</name>
</gene>
<evidence type="ECO:0000256" key="1">
    <source>
        <dbReference type="SAM" id="MobiDB-lite"/>
    </source>
</evidence>
<feature type="region of interest" description="Disordered" evidence="1">
    <location>
        <begin position="1"/>
        <end position="23"/>
    </location>
</feature>
<organism evidence="3 4">
    <name type="scientific">Lactuca virosa</name>
    <dbReference type="NCBI Taxonomy" id="75947"/>
    <lineage>
        <taxon>Eukaryota</taxon>
        <taxon>Viridiplantae</taxon>
        <taxon>Streptophyta</taxon>
        <taxon>Embryophyta</taxon>
        <taxon>Tracheophyta</taxon>
        <taxon>Spermatophyta</taxon>
        <taxon>Magnoliopsida</taxon>
        <taxon>eudicotyledons</taxon>
        <taxon>Gunneridae</taxon>
        <taxon>Pentapetalae</taxon>
        <taxon>asterids</taxon>
        <taxon>campanulids</taxon>
        <taxon>Asterales</taxon>
        <taxon>Asteraceae</taxon>
        <taxon>Cichorioideae</taxon>
        <taxon>Cichorieae</taxon>
        <taxon>Lactucinae</taxon>
        <taxon>Lactuca</taxon>
    </lineage>
</organism>
<comment type="caution">
    <text evidence="3">The sequence shown here is derived from an EMBL/GenBank/DDBJ whole genome shotgun (WGS) entry which is preliminary data.</text>
</comment>
<feature type="compositionally biased region" description="Acidic residues" evidence="1">
    <location>
        <begin position="126"/>
        <end position="136"/>
    </location>
</feature>
<keyword evidence="4" id="KW-1185">Reference proteome</keyword>
<protein>
    <recommendedName>
        <fullName evidence="2">DUF4371 domain-containing protein</fullName>
    </recommendedName>
</protein>
<dbReference type="AlphaFoldDB" id="A0AAU9NN42"/>
<dbReference type="Pfam" id="PF14291">
    <property type="entry name" value="DUF4371"/>
    <property type="match status" value="1"/>
</dbReference>
<name>A0AAU9NN42_9ASTR</name>
<dbReference type="InterPro" id="IPR025398">
    <property type="entry name" value="DUF4371"/>
</dbReference>
<accession>A0AAU9NN42</accession>
<feature type="region of interest" description="Disordered" evidence="1">
    <location>
        <begin position="123"/>
        <end position="143"/>
    </location>
</feature>